<protein>
    <submittedName>
        <fullName evidence="1">Uncharacterized protein</fullName>
    </submittedName>
</protein>
<dbReference type="AlphaFoldDB" id="A0A1A9VR65"/>
<organism evidence="1 2">
    <name type="scientific">Glossina austeni</name>
    <name type="common">Savannah tsetse fly</name>
    <dbReference type="NCBI Taxonomy" id="7395"/>
    <lineage>
        <taxon>Eukaryota</taxon>
        <taxon>Metazoa</taxon>
        <taxon>Ecdysozoa</taxon>
        <taxon>Arthropoda</taxon>
        <taxon>Hexapoda</taxon>
        <taxon>Insecta</taxon>
        <taxon>Pterygota</taxon>
        <taxon>Neoptera</taxon>
        <taxon>Endopterygota</taxon>
        <taxon>Diptera</taxon>
        <taxon>Brachycera</taxon>
        <taxon>Muscomorpha</taxon>
        <taxon>Hippoboscoidea</taxon>
        <taxon>Glossinidae</taxon>
        <taxon>Glossina</taxon>
    </lineage>
</organism>
<evidence type="ECO:0000313" key="2">
    <source>
        <dbReference type="Proteomes" id="UP000078200"/>
    </source>
</evidence>
<sequence>MRNFVLLMDIQVLKSLNTSSSCSAKYGVDYAIFEGIISKNEVFSGAKFYGAMSHEMLVCVMVMRSEAWEAIFLFCKRWHSWLRSTIICFCLQIHACKMLFNAMTNEFNKSSIFKRLNN</sequence>
<reference evidence="1" key="1">
    <citation type="submission" date="2020-05" db="UniProtKB">
        <authorList>
            <consortium name="EnsemblMetazoa"/>
        </authorList>
    </citation>
    <scope>IDENTIFICATION</scope>
    <source>
        <strain evidence="1">TTRI</strain>
    </source>
</reference>
<proteinExistence type="predicted"/>
<evidence type="ECO:0000313" key="1">
    <source>
        <dbReference type="EnsemblMetazoa" id="GAUT044934-PA"/>
    </source>
</evidence>
<accession>A0A1A9VR65</accession>
<dbReference type="Proteomes" id="UP000078200">
    <property type="component" value="Unassembled WGS sequence"/>
</dbReference>
<dbReference type="VEuPathDB" id="VectorBase:GAUT044934"/>
<keyword evidence="2" id="KW-1185">Reference proteome</keyword>
<name>A0A1A9VR65_GLOAU</name>
<dbReference type="EnsemblMetazoa" id="GAUT044934-RA">
    <property type="protein sequence ID" value="GAUT044934-PA"/>
    <property type="gene ID" value="GAUT044934"/>
</dbReference>